<gene>
    <name evidence="14" type="ORF">LPB140_08545</name>
</gene>
<dbReference type="PANTHER" id="PTHR14269:SF61">
    <property type="entry name" value="CDP-DIACYLGLYCEROL--SERINE O-PHOSPHATIDYLTRANSFERASE"/>
    <property type="match status" value="1"/>
</dbReference>
<evidence type="ECO:0000256" key="8">
    <source>
        <dbReference type="ARBA" id="ARBA00023136"/>
    </source>
</evidence>
<evidence type="ECO:0000256" key="4">
    <source>
        <dbReference type="ARBA" id="ARBA00022679"/>
    </source>
</evidence>
<comment type="similarity">
    <text evidence="2 11">Belongs to the CDP-alcohol phosphatidyltransferase class-I family.</text>
</comment>
<dbReference type="InterPro" id="IPR000462">
    <property type="entry name" value="CDP-OH_P_trans"/>
</dbReference>
<keyword evidence="6 12" id="KW-1133">Transmembrane helix</keyword>
<feature type="transmembrane region" description="Helical" evidence="12">
    <location>
        <begin position="169"/>
        <end position="190"/>
    </location>
</feature>
<keyword evidence="9" id="KW-0594">Phospholipid biosynthesis</keyword>
<dbReference type="PROSITE" id="PS00379">
    <property type="entry name" value="CDP_ALCOHOL_P_TRANSF"/>
    <property type="match status" value="1"/>
</dbReference>
<evidence type="ECO:0000256" key="5">
    <source>
        <dbReference type="ARBA" id="ARBA00022692"/>
    </source>
</evidence>
<evidence type="ECO:0000259" key="13">
    <source>
        <dbReference type="Pfam" id="PF08009"/>
    </source>
</evidence>
<accession>A0A1L3JF16</accession>
<evidence type="ECO:0000256" key="12">
    <source>
        <dbReference type="SAM" id="Phobius"/>
    </source>
</evidence>
<evidence type="ECO:0000313" key="14">
    <source>
        <dbReference type="EMBL" id="APG63722.1"/>
    </source>
</evidence>
<evidence type="ECO:0000256" key="1">
    <source>
        <dbReference type="ARBA" id="ARBA00004141"/>
    </source>
</evidence>
<dbReference type="GO" id="GO:0016780">
    <property type="term" value="F:phosphotransferase activity, for other substituted phosphate groups"/>
    <property type="evidence" value="ECO:0007669"/>
    <property type="project" value="InterPro"/>
</dbReference>
<dbReference type="InterPro" id="IPR043130">
    <property type="entry name" value="CDP-OH_PTrfase_TM_dom"/>
</dbReference>
<dbReference type="Pfam" id="PF08009">
    <property type="entry name" value="CDP-OH_P_tran_2"/>
    <property type="match status" value="1"/>
</dbReference>
<keyword evidence="8 12" id="KW-0472">Membrane</keyword>
<keyword evidence="10" id="KW-1208">Phospholipid metabolism</keyword>
<sequence>MGHQPKYGISIRALIPNMVTAMALCTGLSAIWFALSARWPEAVMAIVAAGVLDGIDGRIARLLKGQSRFGAELDSLSDNIAFGVSPAIVLFIWSLQYMPRFGWTIALFYTLCMALRLARFNAQIDVEHQPHKSAGFLTGVPAPTAAGLALLPLVIWLETGFDIAQEQWIVGPWMLFVALLAISSVATFSWSSLRIRRSVRMGTIAVAGMLVTILITAPWVALIILCIGYLILIPFSMISYGRTKKRIGIAANN</sequence>
<feature type="transmembrane region" description="Helical" evidence="12">
    <location>
        <begin position="202"/>
        <end position="232"/>
    </location>
</feature>
<name>A0A1L3JF16_9SPHN</name>
<dbReference type="EMBL" id="CP018154">
    <property type="protein sequence ID" value="APG63722.1"/>
    <property type="molecule type" value="Genomic_DNA"/>
</dbReference>
<dbReference type="PANTHER" id="PTHR14269">
    <property type="entry name" value="CDP-DIACYLGLYCEROL--GLYCEROL-3-PHOSPHATE 3-PHOSPHATIDYLTRANSFERASE-RELATED"/>
    <property type="match status" value="1"/>
</dbReference>
<evidence type="ECO:0000256" key="10">
    <source>
        <dbReference type="ARBA" id="ARBA00023264"/>
    </source>
</evidence>
<dbReference type="Proteomes" id="UP000242561">
    <property type="component" value="Chromosome"/>
</dbReference>
<dbReference type="Gene3D" id="1.20.120.1760">
    <property type="match status" value="1"/>
</dbReference>
<dbReference type="AlphaFoldDB" id="A0A1L3JF16"/>
<dbReference type="STRING" id="1913578.LPB140_08545"/>
<protein>
    <submittedName>
        <fullName evidence="14">CDP-diacylglycerol O-phosphatidyltransferase</fullName>
    </submittedName>
</protein>
<keyword evidence="7" id="KW-0443">Lipid metabolism</keyword>
<dbReference type="Pfam" id="PF01066">
    <property type="entry name" value="CDP-OH_P_transf"/>
    <property type="match status" value="1"/>
</dbReference>
<dbReference type="KEGG" id="sphl:LPB140_08545"/>
<comment type="subcellular location">
    <subcellularLocation>
        <location evidence="1">Membrane</location>
        <topology evidence="1">Multi-pass membrane protein</topology>
    </subcellularLocation>
</comment>
<evidence type="ECO:0000256" key="7">
    <source>
        <dbReference type="ARBA" id="ARBA00023098"/>
    </source>
</evidence>
<dbReference type="InterPro" id="IPR048254">
    <property type="entry name" value="CDP_ALCOHOL_P_TRANSF_CS"/>
</dbReference>
<keyword evidence="3" id="KW-0444">Lipid biosynthesis</keyword>
<feature type="domain" description="CDP-alcohol phosphatidyltransferase C-terminal" evidence="13">
    <location>
        <begin position="204"/>
        <end position="234"/>
    </location>
</feature>
<evidence type="ECO:0000256" key="11">
    <source>
        <dbReference type="RuleBase" id="RU003750"/>
    </source>
</evidence>
<keyword evidence="4 11" id="KW-0808">Transferase</keyword>
<feature type="transmembrane region" description="Helical" evidence="12">
    <location>
        <begin position="101"/>
        <end position="122"/>
    </location>
</feature>
<keyword evidence="5 12" id="KW-0812">Transmembrane</keyword>
<evidence type="ECO:0000256" key="9">
    <source>
        <dbReference type="ARBA" id="ARBA00023209"/>
    </source>
</evidence>
<dbReference type="GO" id="GO:0016020">
    <property type="term" value="C:membrane"/>
    <property type="evidence" value="ECO:0007669"/>
    <property type="project" value="UniProtKB-SubCell"/>
</dbReference>
<dbReference type="InterPro" id="IPR050324">
    <property type="entry name" value="CDP-alcohol_PTase-I"/>
</dbReference>
<keyword evidence="15" id="KW-1185">Reference proteome</keyword>
<evidence type="ECO:0000256" key="3">
    <source>
        <dbReference type="ARBA" id="ARBA00022516"/>
    </source>
</evidence>
<dbReference type="GO" id="GO:0008654">
    <property type="term" value="P:phospholipid biosynthetic process"/>
    <property type="evidence" value="ECO:0007669"/>
    <property type="project" value="UniProtKB-KW"/>
</dbReference>
<organism evidence="14 15">
    <name type="scientific">Sphingorhabdus lutea</name>
    <dbReference type="NCBI Taxonomy" id="1913578"/>
    <lineage>
        <taxon>Bacteria</taxon>
        <taxon>Pseudomonadati</taxon>
        <taxon>Pseudomonadota</taxon>
        <taxon>Alphaproteobacteria</taxon>
        <taxon>Sphingomonadales</taxon>
        <taxon>Sphingomonadaceae</taxon>
        <taxon>Sphingorhabdus</taxon>
    </lineage>
</organism>
<evidence type="ECO:0000313" key="15">
    <source>
        <dbReference type="Proteomes" id="UP000242561"/>
    </source>
</evidence>
<proteinExistence type="inferred from homology"/>
<feature type="transmembrane region" description="Helical" evidence="12">
    <location>
        <begin position="134"/>
        <end position="157"/>
    </location>
</feature>
<dbReference type="InterPro" id="IPR012616">
    <property type="entry name" value="CDP-OH_P_trans_C"/>
</dbReference>
<evidence type="ECO:0000256" key="6">
    <source>
        <dbReference type="ARBA" id="ARBA00022989"/>
    </source>
</evidence>
<feature type="transmembrane region" description="Helical" evidence="12">
    <location>
        <begin position="12"/>
        <end position="33"/>
    </location>
</feature>
<reference evidence="14 15" key="1">
    <citation type="submission" date="2016-11" db="EMBL/GenBank/DDBJ databases">
        <title>Sphingorhabdus sp. LPB0140, isolated from marine environment.</title>
        <authorList>
            <person name="Kim E."/>
            <person name="Yi H."/>
        </authorList>
    </citation>
    <scope>NUCLEOTIDE SEQUENCE [LARGE SCALE GENOMIC DNA]</scope>
    <source>
        <strain evidence="14 15">LPB0140</strain>
    </source>
</reference>
<evidence type="ECO:0000256" key="2">
    <source>
        <dbReference type="ARBA" id="ARBA00010441"/>
    </source>
</evidence>